<feature type="transmembrane region" description="Helical" evidence="7">
    <location>
        <begin position="239"/>
        <end position="257"/>
    </location>
</feature>
<comment type="similarity">
    <text evidence="1 7">Belongs to the Lgt family.</text>
</comment>
<dbReference type="EC" id="2.5.1.145" evidence="7"/>
<dbReference type="PANTHER" id="PTHR30589">
    <property type="entry name" value="PROLIPOPROTEIN DIACYLGLYCERYL TRANSFERASE"/>
    <property type="match status" value="1"/>
</dbReference>
<feature type="transmembrane region" description="Helical" evidence="7">
    <location>
        <begin position="119"/>
        <end position="138"/>
    </location>
</feature>
<dbReference type="STRING" id="1640674.SAMN05216323_104812"/>
<evidence type="ECO:0000256" key="2">
    <source>
        <dbReference type="ARBA" id="ARBA00022475"/>
    </source>
</evidence>
<dbReference type="OrthoDB" id="871140at2"/>
<keyword evidence="8" id="KW-0449">Lipoprotein</keyword>
<dbReference type="HAMAP" id="MF_01147">
    <property type="entry name" value="Lgt"/>
    <property type="match status" value="1"/>
</dbReference>
<dbReference type="EMBL" id="FMYP01000048">
    <property type="protein sequence ID" value="SDC74560.1"/>
    <property type="molecule type" value="Genomic_DNA"/>
</dbReference>
<keyword evidence="5 7" id="KW-1133">Transmembrane helix</keyword>
<feature type="transmembrane region" description="Helical" evidence="7">
    <location>
        <begin position="20"/>
        <end position="40"/>
    </location>
</feature>
<feature type="transmembrane region" description="Helical" evidence="7">
    <location>
        <begin position="175"/>
        <end position="193"/>
    </location>
</feature>
<dbReference type="Pfam" id="PF01790">
    <property type="entry name" value="LGT"/>
    <property type="match status" value="1"/>
</dbReference>
<evidence type="ECO:0000256" key="5">
    <source>
        <dbReference type="ARBA" id="ARBA00022989"/>
    </source>
</evidence>
<reference evidence="8 9" key="1">
    <citation type="submission" date="2016-09" db="EMBL/GenBank/DDBJ databases">
        <authorList>
            <person name="Capua I."/>
            <person name="De Benedictis P."/>
            <person name="Joannis T."/>
            <person name="Lombin L.H."/>
            <person name="Cattoli G."/>
        </authorList>
    </citation>
    <scope>NUCLEOTIDE SEQUENCE [LARGE SCALE GENOMIC DNA]</scope>
    <source>
        <strain evidence="8 9">A7P-90m</strain>
    </source>
</reference>
<dbReference type="NCBIfam" id="TIGR00544">
    <property type="entry name" value="lgt"/>
    <property type="match status" value="1"/>
</dbReference>
<accession>A0A1G6P2R5</accession>
<keyword evidence="6 7" id="KW-0472">Membrane</keyword>
<feature type="transmembrane region" description="Helical" evidence="7">
    <location>
        <begin position="91"/>
        <end position="112"/>
    </location>
</feature>
<comment type="function">
    <text evidence="7">Catalyzes the transfer of the diacylglyceryl group from phosphatidylglycerol to the sulfhydryl group of the N-terminal cysteine of a prolipoprotein, the first step in the formation of mature lipoproteins.</text>
</comment>
<comment type="subcellular location">
    <subcellularLocation>
        <location evidence="7">Cell membrane</location>
        <topology evidence="7">Multi-pass membrane protein</topology>
    </subcellularLocation>
</comment>
<dbReference type="InterPro" id="IPR001640">
    <property type="entry name" value="Lgt"/>
</dbReference>
<evidence type="ECO:0000256" key="6">
    <source>
        <dbReference type="ARBA" id="ARBA00023136"/>
    </source>
</evidence>
<keyword evidence="4 7" id="KW-0812">Transmembrane</keyword>
<name>A0A1G6P2R5_9BACT</name>
<dbReference type="RefSeq" id="WP_092439405.1">
    <property type="nucleotide sequence ID" value="NZ_FMYP01000048.1"/>
</dbReference>
<sequence>MLGFINWDVNPVIFEIGPLAIRYYGLLFAFAFYAAYLIFLRIFKQEKISLEVLDSLTFYMIIGVVVGARLGHILFYEPAYYFSHPLEILKVWHGGLASHGASIGILIALYMFSRKHKRSYLWVLDRIAIVVPLSGAFIRLGNLMNSEIYGGVTEMPWGFIFVRDGGTVPMHPTQLYEAICYLAIFGLLWWMYNTGRKINVPGYFIGLMVTLLFTSRFLVEFVKNVQVDFESTMYLNMGQLLSIPFIVGGLLTMWWSVKHAKA</sequence>
<dbReference type="PANTHER" id="PTHR30589:SF0">
    <property type="entry name" value="PHOSPHATIDYLGLYCEROL--PROLIPOPROTEIN DIACYLGLYCERYL TRANSFERASE"/>
    <property type="match status" value="1"/>
</dbReference>
<dbReference type="UniPathway" id="UPA00664"/>
<evidence type="ECO:0000256" key="4">
    <source>
        <dbReference type="ARBA" id="ARBA00022692"/>
    </source>
</evidence>
<evidence type="ECO:0000256" key="7">
    <source>
        <dbReference type="HAMAP-Rule" id="MF_01147"/>
    </source>
</evidence>
<dbReference type="GO" id="GO:0005886">
    <property type="term" value="C:plasma membrane"/>
    <property type="evidence" value="ECO:0007669"/>
    <property type="project" value="UniProtKB-SubCell"/>
</dbReference>
<evidence type="ECO:0000256" key="1">
    <source>
        <dbReference type="ARBA" id="ARBA00007150"/>
    </source>
</evidence>
<evidence type="ECO:0000313" key="8">
    <source>
        <dbReference type="EMBL" id="SDC74560.1"/>
    </source>
</evidence>
<proteinExistence type="inferred from homology"/>
<gene>
    <name evidence="7" type="primary">lgt</name>
    <name evidence="8" type="ORF">SAMN05216323_104812</name>
</gene>
<feature type="transmembrane region" description="Helical" evidence="7">
    <location>
        <begin position="52"/>
        <end position="71"/>
    </location>
</feature>
<feature type="transmembrane region" description="Helical" evidence="7">
    <location>
        <begin position="200"/>
        <end position="219"/>
    </location>
</feature>
<comment type="catalytic activity">
    <reaction evidence="7">
        <text>L-cysteinyl-[prolipoprotein] + a 1,2-diacyl-sn-glycero-3-phospho-(1'-sn-glycerol) = an S-1,2-diacyl-sn-glyceryl-L-cysteinyl-[prolipoprotein] + sn-glycerol 1-phosphate + H(+)</text>
        <dbReference type="Rhea" id="RHEA:56712"/>
        <dbReference type="Rhea" id="RHEA-COMP:14679"/>
        <dbReference type="Rhea" id="RHEA-COMP:14680"/>
        <dbReference type="ChEBI" id="CHEBI:15378"/>
        <dbReference type="ChEBI" id="CHEBI:29950"/>
        <dbReference type="ChEBI" id="CHEBI:57685"/>
        <dbReference type="ChEBI" id="CHEBI:64716"/>
        <dbReference type="ChEBI" id="CHEBI:140658"/>
        <dbReference type="EC" id="2.5.1.145"/>
    </reaction>
</comment>
<evidence type="ECO:0000256" key="3">
    <source>
        <dbReference type="ARBA" id="ARBA00022679"/>
    </source>
</evidence>
<comment type="pathway">
    <text evidence="7">Protein modification; lipoprotein biosynthesis (diacylglyceryl transfer).</text>
</comment>
<organism evidence="8 9">
    <name type="scientific">Williamwhitmania taraxaci</name>
    <dbReference type="NCBI Taxonomy" id="1640674"/>
    <lineage>
        <taxon>Bacteria</taxon>
        <taxon>Pseudomonadati</taxon>
        <taxon>Bacteroidota</taxon>
        <taxon>Bacteroidia</taxon>
        <taxon>Bacteroidales</taxon>
        <taxon>Williamwhitmaniaceae</taxon>
        <taxon>Williamwhitmania</taxon>
    </lineage>
</organism>
<keyword evidence="2 7" id="KW-1003">Cell membrane</keyword>
<dbReference type="GO" id="GO:0042158">
    <property type="term" value="P:lipoprotein biosynthetic process"/>
    <property type="evidence" value="ECO:0007669"/>
    <property type="project" value="UniProtKB-UniRule"/>
</dbReference>
<dbReference type="AlphaFoldDB" id="A0A1G6P2R5"/>
<keyword evidence="9" id="KW-1185">Reference proteome</keyword>
<feature type="binding site" evidence="7">
    <location>
        <position position="139"/>
    </location>
    <ligand>
        <name>a 1,2-diacyl-sn-glycero-3-phospho-(1'-sn-glycerol)</name>
        <dbReference type="ChEBI" id="CHEBI:64716"/>
    </ligand>
</feature>
<dbReference type="Proteomes" id="UP000199452">
    <property type="component" value="Unassembled WGS sequence"/>
</dbReference>
<protein>
    <recommendedName>
        <fullName evidence="7">Phosphatidylglycerol--prolipoprotein diacylglyceryl transferase</fullName>
        <ecNumber evidence="7">2.5.1.145</ecNumber>
    </recommendedName>
</protein>
<keyword evidence="3 7" id="KW-0808">Transferase</keyword>
<evidence type="ECO:0000313" key="9">
    <source>
        <dbReference type="Proteomes" id="UP000199452"/>
    </source>
</evidence>
<dbReference type="GO" id="GO:0008961">
    <property type="term" value="F:phosphatidylglycerol-prolipoprotein diacylglyceryl transferase activity"/>
    <property type="evidence" value="ECO:0007669"/>
    <property type="project" value="UniProtKB-UniRule"/>
</dbReference>